<keyword evidence="10" id="KW-0812">Transmembrane</keyword>
<dbReference type="GO" id="GO:0005524">
    <property type="term" value="F:ATP binding"/>
    <property type="evidence" value="ECO:0007669"/>
    <property type="project" value="UniProtKB-KW"/>
</dbReference>
<dbReference type="InterPro" id="IPR005543">
    <property type="entry name" value="PASTA_dom"/>
</dbReference>
<evidence type="ECO:0000256" key="5">
    <source>
        <dbReference type="ARBA" id="ARBA00022777"/>
    </source>
</evidence>
<keyword evidence="2" id="KW-0723">Serine/threonine-protein kinase</keyword>
<feature type="region of interest" description="Disordered" evidence="9">
    <location>
        <begin position="400"/>
        <end position="437"/>
    </location>
</feature>
<dbReference type="FunFam" id="1.10.510.10:FF:000021">
    <property type="entry name" value="Serine/threonine protein kinase"/>
    <property type="match status" value="1"/>
</dbReference>
<dbReference type="Proteomes" id="UP000185596">
    <property type="component" value="Unassembled WGS sequence"/>
</dbReference>
<keyword evidence="4" id="KW-0547">Nucleotide-binding</keyword>
<evidence type="ECO:0000256" key="4">
    <source>
        <dbReference type="ARBA" id="ARBA00022741"/>
    </source>
</evidence>
<evidence type="ECO:0000256" key="8">
    <source>
        <dbReference type="ARBA" id="ARBA00048679"/>
    </source>
</evidence>
<feature type="transmembrane region" description="Helical" evidence="10">
    <location>
        <begin position="443"/>
        <end position="465"/>
    </location>
</feature>
<dbReference type="GO" id="GO:0045717">
    <property type="term" value="P:negative regulation of fatty acid biosynthetic process"/>
    <property type="evidence" value="ECO:0007669"/>
    <property type="project" value="UniProtKB-ARBA"/>
</dbReference>
<keyword evidence="3" id="KW-0808">Transferase</keyword>
<dbReference type="SMART" id="SM00220">
    <property type="entry name" value="S_TKc"/>
    <property type="match status" value="1"/>
</dbReference>
<feature type="domain" description="Protein kinase" evidence="11">
    <location>
        <begin position="20"/>
        <end position="287"/>
    </location>
</feature>
<dbReference type="Gene3D" id="3.30.200.20">
    <property type="entry name" value="Phosphorylase Kinase, domain 1"/>
    <property type="match status" value="1"/>
</dbReference>
<dbReference type="CDD" id="cd06575">
    <property type="entry name" value="PASTA_Pbp2x-like_2"/>
    <property type="match status" value="1"/>
</dbReference>
<evidence type="ECO:0000256" key="9">
    <source>
        <dbReference type="SAM" id="MobiDB-lite"/>
    </source>
</evidence>
<evidence type="ECO:0000256" key="6">
    <source>
        <dbReference type="ARBA" id="ARBA00022840"/>
    </source>
</evidence>
<evidence type="ECO:0000313" key="13">
    <source>
        <dbReference type="EMBL" id="OLF16932.1"/>
    </source>
</evidence>
<dbReference type="FunFam" id="3.30.200.20:FF:000035">
    <property type="entry name" value="Serine/threonine protein kinase Stk1"/>
    <property type="match status" value="1"/>
</dbReference>
<keyword evidence="10" id="KW-0472">Membrane</keyword>
<keyword evidence="10" id="KW-1133">Transmembrane helix</keyword>
<dbReference type="SUPFAM" id="SSF54184">
    <property type="entry name" value="Penicillin-binding protein 2x (pbp-2x), c-terminal domain"/>
    <property type="match status" value="1"/>
</dbReference>
<dbReference type="EMBL" id="MSIE01000024">
    <property type="protein sequence ID" value="OLF16932.1"/>
    <property type="molecule type" value="Genomic_DNA"/>
</dbReference>
<name>A0A1Q8CRF3_9PSEU</name>
<evidence type="ECO:0000313" key="14">
    <source>
        <dbReference type="Proteomes" id="UP000185596"/>
    </source>
</evidence>
<dbReference type="PANTHER" id="PTHR43289:SF34">
    <property type="entry name" value="SERINE_THREONINE-PROTEIN KINASE YBDM-RELATED"/>
    <property type="match status" value="1"/>
</dbReference>
<dbReference type="GO" id="GO:0004674">
    <property type="term" value="F:protein serine/threonine kinase activity"/>
    <property type="evidence" value="ECO:0007669"/>
    <property type="project" value="UniProtKB-KW"/>
</dbReference>
<reference evidence="13 14" key="1">
    <citation type="submission" date="2016-12" db="EMBL/GenBank/DDBJ databases">
        <title>The draft genome sequence of Actinophytocola sp. 11-183.</title>
        <authorList>
            <person name="Wang W."/>
            <person name="Yuan L."/>
        </authorList>
    </citation>
    <scope>NUCLEOTIDE SEQUENCE [LARGE SCALE GENOMIC DNA]</scope>
    <source>
        <strain evidence="13 14">11-183</strain>
    </source>
</reference>
<evidence type="ECO:0000256" key="10">
    <source>
        <dbReference type="SAM" id="Phobius"/>
    </source>
</evidence>
<dbReference type="Pfam" id="PF00069">
    <property type="entry name" value="Pkinase"/>
    <property type="match status" value="1"/>
</dbReference>
<dbReference type="CDD" id="cd14014">
    <property type="entry name" value="STKc_PknB_like"/>
    <property type="match status" value="1"/>
</dbReference>
<dbReference type="AlphaFoldDB" id="A0A1Q8CRF3"/>
<keyword evidence="6" id="KW-0067">ATP-binding</keyword>
<dbReference type="InterPro" id="IPR011009">
    <property type="entry name" value="Kinase-like_dom_sf"/>
</dbReference>
<dbReference type="EC" id="2.7.11.1" evidence="1"/>
<evidence type="ECO:0000259" key="12">
    <source>
        <dbReference type="PROSITE" id="PS51178"/>
    </source>
</evidence>
<feature type="compositionally biased region" description="Pro residues" evidence="9">
    <location>
        <begin position="414"/>
        <end position="426"/>
    </location>
</feature>
<dbReference type="InterPro" id="IPR000719">
    <property type="entry name" value="Prot_kinase_dom"/>
</dbReference>
<organism evidence="13 14">
    <name type="scientific">Actinophytocola xanthii</name>
    <dbReference type="NCBI Taxonomy" id="1912961"/>
    <lineage>
        <taxon>Bacteria</taxon>
        <taxon>Bacillati</taxon>
        <taxon>Actinomycetota</taxon>
        <taxon>Actinomycetes</taxon>
        <taxon>Pseudonocardiales</taxon>
        <taxon>Pseudonocardiaceae</taxon>
    </lineage>
</organism>
<dbReference type="PROSITE" id="PS50011">
    <property type="entry name" value="PROTEIN_KINASE_DOM"/>
    <property type="match status" value="1"/>
</dbReference>
<evidence type="ECO:0000256" key="7">
    <source>
        <dbReference type="ARBA" id="ARBA00047899"/>
    </source>
</evidence>
<dbReference type="SUPFAM" id="SSF56112">
    <property type="entry name" value="Protein kinase-like (PK-like)"/>
    <property type="match status" value="1"/>
</dbReference>
<dbReference type="PROSITE" id="PS51178">
    <property type="entry name" value="PASTA"/>
    <property type="match status" value="4"/>
</dbReference>
<dbReference type="Pfam" id="PF03793">
    <property type="entry name" value="PASTA"/>
    <property type="match status" value="4"/>
</dbReference>
<dbReference type="PANTHER" id="PTHR43289">
    <property type="entry name" value="MITOGEN-ACTIVATED PROTEIN KINASE KINASE KINASE 20-RELATED"/>
    <property type="match status" value="1"/>
</dbReference>
<feature type="compositionally biased region" description="Low complexity" evidence="9">
    <location>
        <begin position="427"/>
        <end position="437"/>
    </location>
</feature>
<keyword evidence="5" id="KW-0418">Kinase</keyword>
<feature type="domain" description="PASTA" evidence="12">
    <location>
        <begin position="602"/>
        <end position="668"/>
    </location>
</feature>
<dbReference type="CDD" id="cd06577">
    <property type="entry name" value="PASTA_pknB"/>
    <property type="match status" value="3"/>
</dbReference>
<feature type="domain" description="PASTA" evidence="12">
    <location>
        <begin position="669"/>
        <end position="729"/>
    </location>
</feature>
<evidence type="ECO:0000256" key="2">
    <source>
        <dbReference type="ARBA" id="ARBA00022527"/>
    </source>
</evidence>
<feature type="domain" description="PASTA" evidence="12">
    <location>
        <begin position="466"/>
        <end position="532"/>
    </location>
</feature>
<dbReference type="PROSITE" id="PS00108">
    <property type="entry name" value="PROTEIN_KINASE_ST"/>
    <property type="match status" value="1"/>
</dbReference>
<comment type="caution">
    <text evidence="13">The sequence shown here is derived from an EMBL/GenBank/DDBJ whole genome shotgun (WGS) entry which is preliminary data.</text>
</comment>
<feature type="domain" description="PASTA" evidence="12">
    <location>
        <begin position="533"/>
        <end position="601"/>
    </location>
</feature>
<proteinExistence type="predicted"/>
<dbReference type="SMART" id="SM00740">
    <property type="entry name" value="PASTA"/>
    <property type="match status" value="4"/>
</dbReference>
<comment type="catalytic activity">
    <reaction evidence="8">
        <text>L-seryl-[protein] + ATP = O-phospho-L-seryl-[protein] + ADP + H(+)</text>
        <dbReference type="Rhea" id="RHEA:17989"/>
        <dbReference type="Rhea" id="RHEA-COMP:9863"/>
        <dbReference type="Rhea" id="RHEA-COMP:11604"/>
        <dbReference type="ChEBI" id="CHEBI:15378"/>
        <dbReference type="ChEBI" id="CHEBI:29999"/>
        <dbReference type="ChEBI" id="CHEBI:30616"/>
        <dbReference type="ChEBI" id="CHEBI:83421"/>
        <dbReference type="ChEBI" id="CHEBI:456216"/>
        <dbReference type="EC" id="2.7.11.1"/>
    </reaction>
</comment>
<dbReference type="Gene3D" id="1.10.510.10">
    <property type="entry name" value="Transferase(Phosphotransferase) domain 1"/>
    <property type="match status" value="1"/>
</dbReference>
<evidence type="ECO:0000256" key="3">
    <source>
        <dbReference type="ARBA" id="ARBA00022679"/>
    </source>
</evidence>
<comment type="catalytic activity">
    <reaction evidence="7">
        <text>L-threonyl-[protein] + ATP = O-phospho-L-threonyl-[protein] + ADP + H(+)</text>
        <dbReference type="Rhea" id="RHEA:46608"/>
        <dbReference type="Rhea" id="RHEA-COMP:11060"/>
        <dbReference type="Rhea" id="RHEA-COMP:11605"/>
        <dbReference type="ChEBI" id="CHEBI:15378"/>
        <dbReference type="ChEBI" id="CHEBI:30013"/>
        <dbReference type="ChEBI" id="CHEBI:30616"/>
        <dbReference type="ChEBI" id="CHEBI:61977"/>
        <dbReference type="ChEBI" id="CHEBI:456216"/>
        <dbReference type="EC" id="2.7.11.1"/>
    </reaction>
</comment>
<accession>A0A1Q8CRF3</accession>
<dbReference type="Gene3D" id="3.30.10.20">
    <property type="match status" value="4"/>
</dbReference>
<evidence type="ECO:0000256" key="1">
    <source>
        <dbReference type="ARBA" id="ARBA00012513"/>
    </source>
</evidence>
<dbReference type="InterPro" id="IPR008271">
    <property type="entry name" value="Ser/Thr_kinase_AS"/>
</dbReference>
<protein>
    <recommendedName>
        <fullName evidence="1">non-specific serine/threonine protein kinase</fullName>
        <ecNumber evidence="1">2.7.11.1</ecNumber>
    </recommendedName>
</protein>
<dbReference type="STRING" id="1912961.BU204_14140"/>
<gene>
    <name evidence="13" type="ORF">BU204_14140</name>
</gene>
<sequence length="729" mass="76687">MTSVDERGAGLIGALLEQRYRVDALLAHGGMSSVYRGLDTRLDRRVAIKVMDSRFADDRSFVDRFEREARSAAKIHHPNVVAVHDQGVDRSPGGDLVYLVMELVDGGTLRDLISARGALDIPLAFAIIEPVLAALAAAHRVGLVHRDVKPENVLIGHEGERGTTVKVGDFGLVRAVASAGTTSSSVILGTVAYLSPEQVTTGNASARGDVYSAGILLYEMLTGLTPYTGDNPLSIAYRHVNDDIPAPSMTVAGLPPALDELVVRATRRDASARPADGATFLAEVQSLRARLAVPRVGIPVPAPTLADRTMPVAPMELRRAQAWSPPDSTTATKLNLADLTQPATPAVALPTPLPTPPPTPVPSGAGVNATIVRQVPAGFTAAGPQGTRAMLRTDLDRLAPQEVGPPSLGLPMAGPVPPPRRTPPATPGRGTAAPAPRARRGTLVLWSLVTVLVLAIAGSVTWWFVDGRWSTVPEVAGRSTEEAQKLLLDSDLRAELRRVPDNEVAAGVAIRTEPDRGADVLRGEPVTLVVSSGRPKVPDVRAGTSVAAAEEAIRGAQLQPGLDDGINEYSDEVDKGKVVRLDPEPGTELKLGERVEIVVSKGPEPKPVPDLRGKTREEAFAELESLGYAPFDLGKEFDEDIDGGRVVRTDPSSGNVPEGDKRVGVVLSDAVTVPDVGGRNAEEASDILASAGLQAEVQAFGGTGRVFGQNPPPGSRVQSGSRVVIFTLP</sequence>
<keyword evidence="14" id="KW-1185">Reference proteome</keyword>
<evidence type="ECO:0000259" key="11">
    <source>
        <dbReference type="PROSITE" id="PS50011"/>
    </source>
</evidence>